<evidence type="ECO:0000313" key="2">
    <source>
        <dbReference type="Proteomes" id="UP000323000"/>
    </source>
</evidence>
<gene>
    <name evidence="1" type="ORF">EZV62_008993</name>
</gene>
<comment type="caution">
    <text evidence="1">The sequence shown here is derived from an EMBL/GenBank/DDBJ whole genome shotgun (WGS) entry which is preliminary data.</text>
</comment>
<dbReference type="AlphaFoldDB" id="A0A5C7IFA4"/>
<sequence>MEVERREAADFAVKRERDDLMSDEFDELDYARDHCSHKQQDQCNDLGFPPSSRCSDRKTCKAGNSSTEPYTVAHNFLLAHATAALL</sequence>
<dbReference type="Gene3D" id="3.20.20.80">
    <property type="entry name" value="Glycosidases"/>
    <property type="match status" value="1"/>
</dbReference>
<dbReference type="OrthoDB" id="65569at2759"/>
<dbReference type="Proteomes" id="UP000323000">
    <property type="component" value="Chromosome 3"/>
</dbReference>
<accession>A0A5C7IFA4</accession>
<protein>
    <submittedName>
        <fullName evidence="1">Uncharacterized protein</fullName>
    </submittedName>
</protein>
<evidence type="ECO:0000313" key="1">
    <source>
        <dbReference type="EMBL" id="TXG67718.1"/>
    </source>
</evidence>
<dbReference type="EMBL" id="VAHF01000003">
    <property type="protein sequence ID" value="TXG67718.1"/>
    <property type="molecule type" value="Genomic_DNA"/>
</dbReference>
<organism evidence="1 2">
    <name type="scientific">Acer yangbiense</name>
    <dbReference type="NCBI Taxonomy" id="1000413"/>
    <lineage>
        <taxon>Eukaryota</taxon>
        <taxon>Viridiplantae</taxon>
        <taxon>Streptophyta</taxon>
        <taxon>Embryophyta</taxon>
        <taxon>Tracheophyta</taxon>
        <taxon>Spermatophyta</taxon>
        <taxon>Magnoliopsida</taxon>
        <taxon>eudicotyledons</taxon>
        <taxon>Gunneridae</taxon>
        <taxon>Pentapetalae</taxon>
        <taxon>rosids</taxon>
        <taxon>malvids</taxon>
        <taxon>Sapindales</taxon>
        <taxon>Sapindaceae</taxon>
        <taxon>Hippocastanoideae</taxon>
        <taxon>Acereae</taxon>
        <taxon>Acer</taxon>
    </lineage>
</organism>
<proteinExistence type="predicted"/>
<reference evidence="2" key="1">
    <citation type="journal article" date="2019" name="Gigascience">
        <title>De novo genome assembly of the endangered Acer yangbiense, a plant species with extremely small populations endemic to Yunnan Province, China.</title>
        <authorList>
            <person name="Yang J."/>
            <person name="Wariss H.M."/>
            <person name="Tao L."/>
            <person name="Zhang R."/>
            <person name="Yun Q."/>
            <person name="Hollingsworth P."/>
            <person name="Dao Z."/>
            <person name="Luo G."/>
            <person name="Guo H."/>
            <person name="Ma Y."/>
            <person name="Sun W."/>
        </authorList>
    </citation>
    <scope>NUCLEOTIDE SEQUENCE [LARGE SCALE GENOMIC DNA]</scope>
    <source>
        <strain evidence="2">cv. Malutang</strain>
    </source>
</reference>
<keyword evidence="2" id="KW-1185">Reference proteome</keyword>
<name>A0A5C7IFA4_9ROSI</name>